<evidence type="ECO:0000256" key="1">
    <source>
        <dbReference type="SAM" id="MobiDB-lite"/>
    </source>
</evidence>
<dbReference type="EMBL" id="OC322079">
    <property type="protein sequence ID" value="CAD7411188.1"/>
    <property type="molecule type" value="Genomic_DNA"/>
</dbReference>
<reference evidence="2" key="1">
    <citation type="submission" date="2020-11" db="EMBL/GenBank/DDBJ databases">
        <authorList>
            <person name="Tran Van P."/>
        </authorList>
    </citation>
    <scope>NUCLEOTIDE SEQUENCE</scope>
</reference>
<protein>
    <submittedName>
        <fullName evidence="2">Uncharacterized protein</fullName>
    </submittedName>
</protein>
<name>A0A7R9DAT6_TIMCR</name>
<accession>A0A7R9DAT6</accession>
<proteinExistence type="predicted"/>
<organism evidence="2">
    <name type="scientific">Timema cristinae</name>
    <name type="common">Walking stick</name>
    <dbReference type="NCBI Taxonomy" id="61476"/>
    <lineage>
        <taxon>Eukaryota</taxon>
        <taxon>Metazoa</taxon>
        <taxon>Ecdysozoa</taxon>
        <taxon>Arthropoda</taxon>
        <taxon>Hexapoda</taxon>
        <taxon>Insecta</taxon>
        <taxon>Pterygota</taxon>
        <taxon>Neoptera</taxon>
        <taxon>Polyneoptera</taxon>
        <taxon>Phasmatodea</taxon>
        <taxon>Timematodea</taxon>
        <taxon>Timematoidea</taxon>
        <taxon>Timematidae</taxon>
        <taxon>Timema</taxon>
    </lineage>
</organism>
<sequence length="157" mass="18108">MKQLPNLARSQNTYAGYSVSRLLTLGTPIQSRIPDMGLIAFKLGSFPKHVLRKSSELVVALKYAHSVTYTRYRLKMMKDNDKLEEMRYYMEETLIPAYMKPRCYSIPILLMSQFCLMFGVARHPTPLLAGRLIFQHSQNASRRHPKRDAKNPTISSK</sequence>
<gene>
    <name evidence="2" type="ORF">TCEB3V08_LOCUS10832</name>
</gene>
<feature type="region of interest" description="Disordered" evidence="1">
    <location>
        <begin position="138"/>
        <end position="157"/>
    </location>
</feature>
<evidence type="ECO:0000313" key="2">
    <source>
        <dbReference type="EMBL" id="CAD7411188.1"/>
    </source>
</evidence>
<dbReference type="AlphaFoldDB" id="A0A7R9DAT6"/>